<sequence length="67" mass="7371">MSSTSTSTISEFKAFTEKSGVKGWKMAVISINKILDKVQAKYLSNAKVPSVVITAEMQMFLINQVIT</sequence>
<dbReference type="Proteomes" id="UP000054538">
    <property type="component" value="Unassembled WGS sequence"/>
</dbReference>
<dbReference type="HOGENOM" id="CLU_2558946_0_0_1"/>
<dbReference type="AlphaFoldDB" id="A0A0D0BPS6"/>
<name>A0A0D0BPS6_9AGAM</name>
<dbReference type="InParanoid" id="A0A0D0BPS6"/>
<protein>
    <submittedName>
        <fullName evidence="1">Uncharacterized protein</fullName>
    </submittedName>
</protein>
<proteinExistence type="predicted"/>
<evidence type="ECO:0000313" key="1">
    <source>
        <dbReference type="EMBL" id="KIK73527.1"/>
    </source>
</evidence>
<gene>
    <name evidence="1" type="ORF">PAXRUDRAFT_20753</name>
</gene>
<dbReference type="EMBL" id="KN829654">
    <property type="protein sequence ID" value="KIK73527.1"/>
    <property type="molecule type" value="Genomic_DNA"/>
</dbReference>
<organism evidence="1 2">
    <name type="scientific">Paxillus rubicundulus Ve08.2h10</name>
    <dbReference type="NCBI Taxonomy" id="930991"/>
    <lineage>
        <taxon>Eukaryota</taxon>
        <taxon>Fungi</taxon>
        <taxon>Dikarya</taxon>
        <taxon>Basidiomycota</taxon>
        <taxon>Agaricomycotina</taxon>
        <taxon>Agaricomycetes</taxon>
        <taxon>Agaricomycetidae</taxon>
        <taxon>Boletales</taxon>
        <taxon>Paxilineae</taxon>
        <taxon>Paxillaceae</taxon>
        <taxon>Paxillus</taxon>
    </lineage>
</organism>
<reference evidence="2" key="2">
    <citation type="submission" date="2015-01" db="EMBL/GenBank/DDBJ databases">
        <title>Evolutionary Origins and Diversification of the Mycorrhizal Mutualists.</title>
        <authorList>
            <consortium name="DOE Joint Genome Institute"/>
            <consortium name="Mycorrhizal Genomics Consortium"/>
            <person name="Kohler A."/>
            <person name="Kuo A."/>
            <person name="Nagy L.G."/>
            <person name="Floudas D."/>
            <person name="Copeland A."/>
            <person name="Barry K.W."/>
            <person name="Cichocki N."/>
            <person name="Veneault-Fourrey C."/>
            <person name="LaButti K."/>
            <person name="Lindquist E.A."/>
            <person name="Lipzen A."/>
            <person name="Lundell T."/>
            <person name="Morin E."/>
            <person name="Murat C."/>
            <person name="Riley R."/>
            <person name="Ohm R."/>
            <person name="Sun H."/>
            <person name="Tunlid A."/>
            <person name="Henrissat B."/>
            <person name="Grigoriev I.V."/>
            <person name="Hibbett D.S."/>
            <person name="Martin F."/>
        </authorList>
    </citation>
    <scope>NUCLEOTIDE SEQUENCE [LARGE SCALE GENOMIC DNA]</scope>
    <source>
        <strain evidence="2">Ve08.2h10</strain>
    </source>
</reference>
<keyword evidence="2" id="KW-1185">Reference proteome</keyword>
<reference evidence="1 2" key="1">
    <citation type="submission" date="2014-04" db="EMBL/GenBank/DDBJ databases">
        <authorList>
            <consortium name="DOE Joint Genome Institute"/>
            <person name="Kuo A."/>
            <person name="Kohler A."/>
            <person name="Jargeat P."/>
            <person name="Nagy L.G."/>
            <person name="Floudas D."/>
            <person name="Copeland A."/>
            <person name="Barry K.W."/>
            <person name="Cichocki N."/>
            <person name="Veneault-Fourrey C."/>
            <person name="LaButti K."/>
            <person name="Lindquist E.A."/>
            <person name="Lipzen A."/>
            <person name="Lundell T."/>
            <person name="Morin E."/>
            <person name="Murat C."/>
            <person name="Sun H."/>
            <person name="Tunlid A."/>
            <person name="Henrissat B."/>
            <person name="Grigoriev I.V."/>
            <person name="Hibbett D.S."/>
            <person name="Martin F."/>
            <person name="Nordberg H.P."/>
            <person name="Cantor M.N."/>
            <person name="Hua S.X."/>
        </authorList>
    </citation>
    <scope>NUCLEOTIDE SEQUENCE [LARGE SCALE GENOMIC DNA]</scope>
    <source>
        <strain evidence="1 2">Ve08.2h10</strain>
    </source>
</reference>
<evidence type="ECO:0000313" key="2">
    <source>
        <dbReference type="Proteomes" id="UP000054538"/>
    </source>
</evidence>
<accession>A0A0D0BPS6</accession>